<reference evidence="2 3" key="1">
    <citation type="submission" date="2018-12" db="EMBL/GenBank/DDBJ databases">
        <title>Corynebacterium sanguinis sp. nov., a clinically-associated and environmental corynebacterium.</title>
        <authorList>
            <person name="Gonzales-Siles L."/>
            <person name="Jaen-Luchoro D."/>
            <person name="Cardew S."/>
            <person name="Inganas E."/>
            <person name="Ohlen M."/>
            <person name="Jensie-Markopolous S."/>
            <person name="Pinyeiro-Iglesias B."/>
            <person name="Molin K."/>
            <person name="Skovbjerg S."/>
            <person name="Svensson-Stadler L."/>
            <person name="Funke G."/>
            <person name="Moore E.R.B."/>
        </authorList>
    </citation>
    <scope>NUCLEOTIDE SEQUENCE [LARGE SCALE GENOMIC DNA]</scope>
    <source>
        <strain evidence="2 3">58734</strain>
    </source>
</reference>
<dbReference type="RefSeq" id="WP_144772362.1">
    <property type="nucleotide sequence ID" value="NZ_JALXMP010000001.1"/>
</dbReference>
<evidence type="ECO:0000259" key="1">
    <source>
        <dbReference type="SMART" id="SM00507"/>
    </source>
</evidence>
<dbReference type="SMART" id="SM00507">
    <property type="entry name" value="HNHc"/>
    <property type="match status" value="1"/>
</dbReference>
<dbReference type="Gene3D" id="1.10.30.50">
    <property type="match status" value="1"/>
</dbReference>
<name>A0A6C1U4V3_9CORY</name>
<comment type="caution">
    <text evidence="2">The sequence shown here is derived from an EMBL/GenBank/DDBJ whole genome shotgun (WGS) entry which is preliminary data.</text>
</comment>
<dbReference type="InterPro" id="IPR003615">
    <property type="entry name" value="HNH_nuc"/>
</dbReference>
<dbReference type="GO" id="GO:0004519">
    <property type="term" value="F:endonuclease activity"/>
    <property type="evidence" value="ECO:0007669"/>
    <property type="project" value="UniProtKB-KW"/>
</dbReference>
<dbReference type="Pfam" id="PF01844">
    <property type="entry name" value="HNH"/>
    <property type="match status" value="1"/>
</dbReference>
<keyword evidence="2" id="KW-0540">Nuclease</keyword>
<dbReference type="CDD" id="cd00085">
    <property type="entry name" value="HNHc"/>
    <property type="match status" value="1"/>
</dbReference>
<dbReference type="InterPro" id="IPR002711">
    <property type="entry name" value="HNH"/>
</dbReference>
<gene>
    <name evidence="2" type="ORF">EKI59_00210</name>
</gene>
<keyword evidence="2" id="KW-0378">Hydrolase</keyword>
<feature type="domain" description="HNH nuclease" evidence="1">
    <location>
        <begin position="302"/>
        <end position="354"/>
    </location>
</feature>
<dbReference type="GO" id="GO:0008270">
    <property type="term" value="F:zinc ion binding"/>
    <property type="evidence" value="ECO:0007669"/>
    <property type="project" value="InterPro"/>
</dbReference>
<dbReference type="OrthoDB" id="4413566at2"/>
<sequence>MENTTQHLDPTEYFFRTQRPGDAVAALAQRKRDADFELFKAWADPAHCVDDFELEVAALQEAVGESRSAIEKAIFSYRRLSDLPQLRSTQSTTRVLDIKRLVAIDNVIAELGPEVSHEVLQLIDAYLTDTFTPRKANQPLLSPKAITHRLKRFIAKFDERVDYDPKKRKDRAKAAENFTLYEFSAGKRSGLTVECDNTTHAVMKEFRRQVAREHKVSESEAAKLILTGRHTTQPNVTIFGYAPLTPEGTVVPGASVFFPGSGWTDAAGTAEFDDLTEATPPRIINLDEVAEHEIAGYVPSSSMRAYAIARDGVCIWPGCDRDATECQLDHRVPFQENGATTPSNLYSLCQRHHNVKTDRRAYYVPDPATGDIVWLFPDGTYQLSQPEGFIGEHISPHNPRWNIDLDSRLRERDRVRTFFARGHKILDDFDLTQNVHDCMEALVDLEREFGMTFPFEPPLDDGDDLDADVAALIASDPYLRYGDAIY</sequence>
<evidence type="ECO:0000313" key="3">
    <source>
        <dbReference type="Proteomes" id="UP000336646"/>
    </source>
</evidence>
<dbReference type="EMBL" id="RXIR01000001">
    <property type="protein sequence ID" value="TVS30252.1"/>
    <property type="molecule type" value="Genomic_DNA"/>
</dbReference>
<dbReference type="AlphaFoldDB" id="A0A6C1U4V3"/>
<accession>A0A6C1U4V3</accession>
<organism evidence="2 3">
    <name type="scientific">Corynebacterium sanguinis</name>
    <dbReference type="NCBI Taxonomy" id="2594913"/>
    <lineage>
        <taxon>Bacteria</taxon>
        <taxon>Bacillati</taxon>
        <taxon>Actinomycetota</taxon>
        <taxon>Actinomycetes</taxon>
        <taxon>Mycobacteriales</taxon>
        <taxon>Corynebacteriaceae</taxon>
        <taxon>Corynebacterium</taxon>
    </lineage>
</organism>
<dbReference type="Proteomes" id="UP000336646">
    <property type="component" value="Unassembled WGS sequence"/>
</dbReference>
<proteinExistence type="predicted"/>
<dbReference type="GO" id="GO:0003676">
    <property type="term" value="F:nucleic acid binding"/>
    <property type="evidence" value="ECO:0007669"/>
    <property type="project" value="InterPro"/>
</dbReference>
<evidence type="ECO:0000313" key="2">
    <source>
        <dbReference type="EMBL" id="TVS30252.1"/>
    </source>
</evidence>
<keyword evidence="2" id="KW-0255">Endonuclease</keyword>
<protein>
    <submittedName>
        <fullName evidence="2">HNH endonuclease</fullName>
    </submittedName>
</protein>